<dbReference type="AlphaFoldDB" id="A0A0J1AX28"/>
<dbReference type="GeneID" id="28986151"/>
<dbReference type="RefSeq" id="XP_018276360.1">
    <property type="nucleotide sequence ID" value="XM_018425548.1"/>
</dbReference>
<feature type="compositionally biased region" description="Pro residues" evidence="1">
    <location>
        <begin position="88"/>
        <end position="115"/>
    </location>
</feature>
<organism evidence="2 3">
    <name type="scientific">Cutaneotrichosporon oleaginosum</name>
    <dbReference type="NCBI Taxonomy" id="879819"/>
    <lineage>
        <taxon>Eukaryota</taxon>
        <taxon>Fungi</taxon>
        <taxon>Dikarya</taxon>
        <taxon>Basidiomycota</taxon>
        <taxon>Agaricomycotina</taxon>
        <taxon>Tremellomycetes</taxon>
        <taxon>Trichosporonales</taxon>
        <taxon>Trichosporonaceae</taxon>
        <taxon>Cutaneotrichosporon</taxon>
    </lineage>
</organism>
<accession>A0A0J1AX28</accession>
<evidence type="ECO:0000313" key="3">
    <source>
        <dbReference type="Proteomes" id="UP000053611"/>
    </source>
</evidence>
<keyword evidence="3" id="KW-1185">Reference proteome</keyword>
<feature type="region of interest" description="Disordered" evidence="1">
    <location>
        <begin position="40"/>
        <end position="123"/>
    </location>
</feature>
<evidence type="ECO:0000313" key="2">
    <source>
        <dbReference type="EMBL" id="KLT39869.1"/>
    </source>
</evidence>
<dbReference type="PANTHER" id="PTHR38696">
    <property type="entry name" value="MEDIATOR OF RNA POLYMERASE II TRANSCRIPTION SUBUNIT 13"/>
    <property type="match status" value="1"/>
</dbReference>
<feature type="region of interest" description="Disordered" evidence="1">
    <location>
        <begin position="1"/>
        <end position="21"/>
    </location>
</feature>
<dbReference type="PANTHER" id="PTHR38696:SF1">
    <property type="entry name" value="MEDIATOR OF RNA POLYMERASE II TRANSCRIPTION SUBUNIT 13"/>
    <property type="match status" value="1"/>
</dbReference>
<dbReference type="Proteomes" id="UP000053611">
    <property type="component" value="Unassembled WGS sequence"/>
</dbReference>
<sequence length="369" mass="40025">MSDEISHLELSPSTSTLSGVSEPAHYLPMSVGRRGTVTSITSSANGHAKGATNGDTTPTTPTPGATPRSGSLRSRALSINHQYLPSKGSPPPPMPTKTVPLPSPVPSRNPPPSYHSPPLAAERKPVAPAPPVVFASLMLLGQDKIRIAGFPESCQELLRNVLSKGWTGVEGKRNPAPGVFEWKLAKSPWSADAPLASFRLIEFILFSLSKEGWSLALSAGMPGKHNARDTFFFMPTERRQRRFFSVIFGTHMITLLDAPDPRVCEAFVQACETWPGGAGSLYSREHGAFAINMKRLGDGDTAWPTTGGKYEHAMPQLMCVVLQRMAMVGYECVTTYDVLDRNASWHWNDAKGIVTGSMPAIDVWVFAER</sequence>
<name>A0A0J1AX28_9TREE</name>
<feature type="compositionally biased region" description="Polar residues" evidence="1">
    <location>
        <begin position="68"/>
        <end position="83"/>
    </location>
</feature>
<feature type="compositionally biased region" description="Low complexity" evidence="1">
    <location>
        <begin position="50"/>
        <end position="67"/>
    </location>
</feature>
<gene>
    <name evidence="2" type="ORF">CC85DRAFT_304679</name>
</gene>
<evidence type="ECO:0000256" key="1">
    <source>
        <dbReference type="SAM" id="MobiDB-lite"/>
    </source>
</evidence>
<reference evidence="2 3" key="1">
    <citation type="submission" date="2015-03" db="EMBL/GenBank/DDBJ databases">
        <title>Genomics and transcriptomics of the oil-accumulating basidiomycete yeast T. oleaginosus allow insights into substrate utilization and the diverse evolutionary trajectories of mating systems in fungi.</title>
        <authorList>
            <consortium name="DOE Joint Genome Institute"/>
            <person name="Kourist R."/>
            <person name="Kracht O."/>
            <person name="Bracharz F."/>
            <person name="Lipzen A."/>
            <person name="Nolan M."/>
            <person name="Ohm R."/>
            <person name="Grigoriev I."/>
            <person name="Sun S."/>
            <person name="Heitman J."/>
            <person name="Bruck T."/>
            <person name="Nowrousian M."/>
        </authorList>
    </citation>
    <scope>NUCLEOTIDE SEQUENCE [LARGE SCALE GENOMIC DNA]</scope>
    <source>
        <strain evidence="2 3">IBC0246</strain>
    </source>
</reference>
<dbReference type="OrthoDB" id="58379at2759"/>
<proteinExistence type="predicted"/>
<protein>
    <submittedName>
        <fullName evidence="2">Uncharacterized protein</fullName>
    </submittedName>
</protein>
<dbReference type="EMBL" id="KQ087247">
    <property type="protein sequence ID" value="KLT39869.1"/>
    <property type="molecule type" value="Genomic_DNA"/>
</dbReference>
<dbReference type="STRING" id="879819.A0A0J1AX28"/>